<evidence type="ECO:0000256" key="5">
    <source>
        <dbReference type="ARBA" id="ARBA00022723"/>
    </source>
</evidence>
<evidence type="ECO:0000256" key="7">
    <source>
        <dbReference type="ARBA" id="ARBA00022840"/>
    </source>
</evidence>
<dbReference type="EC" id="6.3.2.3" evidence="10"/>
<organism evidence="12 13">
    <name type="scientific">Pendulispora rubella</name>
    <dbReference type="NCBI Taxonomy" id="2741070"/>
    <lineage>
        <taxon>Bacteria</taxon>
        <taxon>Pseudomonadati</taxon>
        <taxon>Myxococcota</taxon>
        <taxon>Myxococcia</taxon>
        <taxon>Myxococcales</taxon>
        <taxon>Sorangiineae</taxon>
        <taxon>Pendulisporaceae</taxon>
        <taxon>Pendulispora</taxon>
    </lineage>
</organism>
<dbReference type="InterPro" id="IPR004215">
    <property type="entry name" value="GSHS_N"/>
</dbReference>
<dbReference type="NCBIfam" id="TIGR01380">
    <property type="entry name" value="glut_syn"/>
    <property type="match status" value="1"/>
</dbReference>
<dbReference type="InterPro" id="IPR004218">
    <property type="entry name" value="GSHS_ATP-bd"/>
</dbReference>
<accession>A0ABZ2L5D1</accession>
<keyword evidence="13" id="KW-1185">Reference proteome</keyword>
<evidence type="ECO:0000256" key="2">
    <source>
        <dbReference type="ARBA" id="ARBA00001946"/>
    </source>
</evidence>
<dbReference type="GO" id="GO:0004363">
    <property type="term" value="F:glutathione synthase activity"/>
    <property type="evidence" value="ECO:0007669"/>
    <property type="project" value="UniProtKB-EC"/>
</dbReference>
<comment type="catalytic activity">
    <reaction evidence="10">
        <text>gamma-L-glutamyl-L-cysteine + glycine + ATP = glutathione + ADP + phosphate + H(+)</text>
        <dbReference type="Rhea" id="RHEA:13557"/>
        <dbReference type="ChEBI" id="CHEBI:15378"/>
        <dbReference type="ChEBI" id="CHEBI:30616"/>
        <dbReference type="ChEBI" id="CHEBI:43474"/>
        <dbReference type="ChEBI" id="CHEBI:57305"/>
        <dbReference type="ChEBI" id="CHEBI:57925"/>
        <dbReference type="ChEBI" id="CHEBI:58173"/>
        <dbReference type="ChEBI" id="CHEBI:456216"/>
        <dbReference type="EC" id="6.3.2.3"/>
    </reaction>
</comment>
<dbReference type="Gene3D" id="3.40.50.20">
    <property type="match status" value="1"/>
</dbReference>
<dbReference type="Proteomes" id="UP001374803">
    <property type="component" value="Chromosome"/>
</dbReference>
<dbReference type="PROSITE" id="PS50975">
    <property type="entry name" value="ATP_GRASP"/>
    <property type="match status" value="1"/>
</dbReference>
<dbReference type="PANTHER" id="PTHR21621:SF4">
    <property type="entry name" value="GLUTATHIONE SYNTHETASE"/>
    <property type="match status" value="1"/>
</dbReference>
<dbReference type="Gene3D" id="3.30.470.20">
    <property type="entry name" value="ATP-grasp fold, B domain"/>
    <property type="match status" value="1"/>
</dbReference>
<dbReference type="PANTHER" id="PTHR21621">
    <property type="entry name" value="RIBOSOMAL PROTEIN S6 MODIFICATION PROTEIN"/>
    <property type="match status" value="1"/>
</dbReference>
<dbReference type="EMBL" id="CP089983">
    <property type="protein sequence ID" value="WXB04410.1"/>
    <property type="molecule type" value="Genomic_DNA"/>
</dbReference>
<dbReference type="RefSeq" id="WP_394834049.1">
    <property type="nucleotide sequence ID" value="NZ_CP089929.1"/>
</dbReference>
<dbReference type="InterPro" id="IPR013815">
    <property type="entry name" value="ATP_grasp_subdomain_1"/>
</dbReference>
<dbReference type="InterPro" id="IPR011761">
    <property type="entry name" value="ATP-grasp"/>
</dbReference>
<reference evidence="12" key="1">
    <citation type="submission" date="2021-12" db="EMBL/GenBank/DDBJ databases">
        <title>Discovery of the Pendulisporaceae a myxobacterial family with distinct sporulation behavior and unique specialized metabolism.</title>
        <authorList>
            <person name="Garcia R."/>
            <person name="Popoff A."/>
            <person name="Bader C.D."/>
            <person name="Loehr J."/>
            <person name="Walesch S."/>
            <person name="Walt C."/>
            <person name="Boldt J."/>
            <person name="Bunk B."/>
            <person name="Haeckl F.J.F.P.J."/>
            <person name="Gunesch A.P."/>
            <person name="Birkelbach J."/>
            <person name="Nuebel U."/>
            <person name="Pietschmann T."/>
            <person name="Bach T."/>
            <person name="Mueller R."/>
        </authorList>
    </citation>
    <scope>NUCLEOTIDE SEQUENCE</scope>
    <source>
        <strain evidence="12">MSr11367</strain>
    </source>
</reference>
<evidence type="ECO:0000256" key="6">
    <source>
        <dbReference type="ARBA" id="ARBA00022741"/>
    </source>
</evidence>
<comment type="cofactor">
    <cofactor evidence="2">
        <name>Mg(2+)</name>
        <dbReference type="ChEBI" id="CHEBI:18420"/>
    </cofactor>
</comment>
<name>A0ABZ2L5D1_9BACT</name>
<dbReference type="Pfam" id="PF02951">
    <property type="entry name" value="GSH-S_N"/>
    <property type="match status" value="1"/>
</dbReference>
<dbReference type="HAMAP" id="MF_00162">
    <property type="entry name" value="GSH_S"/>
    <property type="match status" value="1"/>
</dbReference>
<keyword evidence="3 10" id="KW-0436">Ligase</keyword>
<evidence type="ECO:0000313" key="12">
    <source>
        <dbReference type="EMBL" id="WXB04410.1"/>
    </source>
</evidence>
<keyword evidence="7 10" id="KW-0067">ATP-binding</keyword>
<evidence type="ECO:0000256" key="8">
    <source>
        <dbReference type="ARBA" id="ARBA00022842"/>
    </source>
</evidence>
<gene>
    <name evidence="10 12" type="primary">gshB</name>
    <name evidence="12" type="ORF">LVJ94_46845</name>
</gene>
<comment type="pathway">
    <text evidence="10">Sulfur metabolism; glutathione biosynthesis; glutathione from L-cysteine and L-glutamate: step 2/2.</text>
</comment>
<sequence>MRFVFVMDPMQKVLPDKDTSFALQRAALKRGHELLHTELRDLFAKDGDVWTRARELRVQDGAPFFEYGAVGDVRFADTDAVFIRKDPPFDSEYLYATLLLERARGQTLIVNDPRGLRDANEKLYALHFSRHMPKTLVASHRERILDFADEVGGTAVIKPLHGAGGAGVLLLSRKDQNARSIIETLTREETVAAMVQEYLPAVRQGDKRVLLLDGQVLGGINRVPRSDDLRSNIHVGGRVEPCEVTAQERAVVDDIAPRLRADGLYFVGLDFIGGKLTEVNVTSPTGIQELSAHQGRDVSEDVIAWVEKNVTSGAARSKEPPRS</sequence>
<evidence type="ECO:0000256" key="3">
    <source>
        <dbReference type="ARBA" id="ARBA00022598"/>
    </source>
</evidence>
<dbReference type="SUPFAM" id="SSF56059">
    <property type="entry name" value="Glutathione synthetase ATP-binding domain-like"/>
    <property type="match status" value="1"/>
</dbReference>
<proteinExistence type="inferred from homology"/>
<evidence type="ECO:0000256" key="1">
    <source>
        <dbReference type="ARBA" id="ARBA00001936"/>
    </source>
</evidence>
<keyword evidence="9" id="KW-0464">Manganese</keyword>
<dbReference type="InterPro" id="IPR016185">
    <property type="entry name" value="PreATP-grasp_dom_sf"/>
</dbReference>
<dbReference type="SUPFAM" id="SSF52440">
    <property type="entry name" value="PreATP-grasp domain"/>
    <property type="match status" value="1"/>
</dbReference>
<evidence type="ECO:0000256" key="10">
    <source>
        <dbReference type="HAMAP-Rule" id="MF_00162"/>
    </source>
</evidence>
<feature type="domain" description="ATP-grasp" evidence="11">
    <location>
        <begin position="122"/>
        <end position="307"/>
    </location>
</feature>
<comment type="cofactor">
    <cofactor evidence="1">
        <name>Mn(2+)</name>
        <dbReference type="ChEBI" id="CHEBI:29035"/>
    </cofactor>
</comment>
<evidence type="ECO:0000313" key="13">
    <source>
        <dbReference type="Proteomes" id="UP001374803"/>
    </source>
</evidence>
<keyword evidence="5" id="KW-0479">Metal-binding</keyword>
<dbReference type="Pfam" id="PF02955">
    <property type="entry name" value="GSH-S_ATP"/>
    <property type="match status" value="1"/>
</dbReference>
<dbReference type="InterPro" id="IPR006284">
    <property type="entry name" value="Glut_synth_pro"/>
</dbReference>
<evidence type="ECO:0000259" key="11">
    <source>
        <dbReference type="PROSITE" id="PS50975"/>
    </source>
</evidence>
<evidence type="ECO:0000256" key="4">
    <source>
        <dbReference type="ARBA" id="ARBA00022684"/>
    </source>
</evidence>
<keyword evidence="4 10" id="KW-0317">Glutathione biosynthesis</keyword>
<keyword evidence="6 10" id="KW-0547">Nucleotide-binding</keyword>
<dbReference type="Gene3D" id="3.30.1490.20">
    <property type="entry name" value="ATP-grasp fold, A domain"/>
    <property type="match status" value="1"/>
</dbReference>
<dbReference type="NCBIfam" id="NF003573">
    <property type="entry name" value="PRK05246.1"/>
    <property type="match status" value="1"/>
</dbReference>
<protein>
    <recommendedName>
        <fullName evidence="10">Glutathione synthetase</fullName>
        <ecNumber evidence="10">6.3.2.3</ecNumber>
    </recommendedName>
    <alternativeName>
        <fullName evidence="10">GSH synthetase</fullName>
        <shortName evidence="10">GSH-S</shortName>
        <shortName evidence="10">GSHase</shortName>
    </alternativeName>
    <alternativeName>
        <fullName evidence="10">Glutathione synthase</fullName>
    </alternativeName>
</protein>
<evidence type="ECO:0000256" key="9">
    <source>
        <dbReference type="ARBA" id="ARBA00023211"/>
    </source>
</evidence>
<keyword evidence="8" id="KW-0460">Magnesium</keyword>
<comment type="similarity">
    <text evidence="10">Belongs to the prokaryotic GSH synthase family.</text>
</comment>